<evidence type="ECO:0000256" key="3">
    <source>
        <dbReference type="ARBA" id="ARBA00022679"/>
    </source>
</evidence>
<feature type="binding site" evidence="6 7">
    <location>
        <position position="107"/>
    </location>
    <ligand>
        <name>S-adenosyl-L-methionine</name>
        <dbReference type="ChEBI" id="CHEBI:59789"/>
    </ligand>
</feature>
<gene>
    <name evidence="6" type="primary">trmL</name>
    <name evidence="9" type="ORF">B11C_40426</name>
</gene>
<dbReference type="GO" id="GO:0141098">
    <property type="term" value="F:tRNA (cytidine(34)-2'-O)-methyltransferase activity"/>
    <property type="evidence" value="ECO:0007669"/>
    <property type="project" value="RHEA"/>
</dbReference>
<organism evidence="9">
    <name type="scientific">Bartonella schoenbuchensis (strain DSM 13525 / NCTC 13165 / R1)</name>
    <dbReference type="NCBI Taxonomy" id="687861"/>
    <lineage>
        <taxon>Bacteria</taxon>
        <taxon>Pseudomonadati</taxon>
        <taxon>Pseudomonadota</taxon>
        <taxon>Alphaproteobacteria</taxon>
        <taxon>Hyphomicrobiales</taxon>
        <taxon>Bartonellaceae</taxon>
        <taxon>Bartonella</taxon>
    </lineage>
</organism>
<dbReference type="PANTHER" id="PTHR42971">
    <property type="entry name" value="TRNA (CYTIDINE(34)-2'-O)-METHYLTRANSFERASE"/>
    <property type="match status" value="1"/>
</dbReference>
<keyword evidence="1 6" id="KW-0963">Cytoplasm</keyword>
<evidence type="ECO:0000256" key="1">
    <source>
        <dbReference type="ARBA" id="ARBA00022490"/>
    </source>
</evidence>
<dbReference type="CDD" id="cd18094">
    <property type="entry name" value="SpoU-like_TrmL"/>
    <property type="match status" value="1"/>
</dbReference>
<feature type="domain" description="tRNA/rRNA methyltransferase SpoU type" evidence="8">
    <location>
        <begin position="7"/>
        <end position="145"/>
    </location>
</feature>
<evidence type="ECO:0000256" key="6">
    <source>
        <dbReference type="HAMAP-Rule" id="MF_01885"/>
    </source>
</evidence>
<comment type="catalytic activity">
    <reaction evidence="6">
        <text>5-carboxymethylaminomethyluridine(34) in tRNA(Leu) + S-adenosyl-L-methionine = 5-carboxymethylaminomethyl-2'-O-methyluridine(34) in tRNA(Leu) + S-adenosyl-L-homocysteine + H(+)</text>
        <dbReference type="Rhea" id="RHEA:43088"/>
        <dbReference type="Rhea" id="RHEA-COMP:10333"/>
        <dbReference type="Rhea" id="RHEA-COMP:10334"/>
        <dbReference type="ChEBI" id="CHEBI:15378"/>
        <dbReference type="ChEBI" id="CHEBI:57856"/>
        <dbReference type="ChEBI" id="CHEBI:59789"/>
        <dbReference type="ChEBI" id="CHEBI:74508"/>
        <dbReference type="ChEBI" id="CHEBI:74511"/>
        <dbReference type="EC" id="2.1.1.207"/>
    </reaction>
</comment>
<comment type="function">
    <text evidence="6">Methylates the ribose at the nucleotide 34 wobble position in the two leucyl isoacceptors tRNA(Leu)(CmAA) and tRNA(Leu)(cmnm5UmAA). Catalyzes the methyl transfer from S-adenosyl-L-methionine to the 2'-OH of the wobble nucleotide.</text>
</comment>
<comment type="subcellular location">
    <subcellularLocation>
        <location evidence="6">Cytoplasm</location>
    </subcellularLocation>
</comment>
<dbReference type="PIRSF" id="PIRSF029256">
    <property type="entry name" value="SpoU_TrmH_prd"/>
    <property type="match status" value="1"/>
</dbReference>
<dbReference type="EMBL" id="FN645509">
    <property type="protein sequence ID" value="CBI82571.1"/>
    <property type="molecule type" value="Genomic_DNA"/>
</dbReference>
<evidence type="ECO:0000256" key="2">
    <source>
        <dbReference type="ARBA" id="ARBA00022603"/>
    </source>
</evidence>
<dbReference type="InterPro" id="IPR001537">
    <property type="entry name" value="SpoU_MeTrfase"/>
</dbReference>
<comment type="catalytic activity">
    <reaction evidence="6">
        <text>cytidine(34) in tRNA + S-adenosyl-L-methionine = 2'-O-methylcytidine(34) in tRNA + S-adenosyl-L-homocysteine + H(+)</text>
        <dbReference type="Rhea" id="RHEA:43084"/>
        <dbReference type="Rhea" id="RHEA-COMP:10331"/>
        <dbReference type="Rhea" id="RHEA-COMP:10332"/>
        <dbReference type="ChEBI" id="CHEBI:15378"/>
        <dbReference type="ChEBI" id="CHEBI:57856"/>
        <dbReference type="ChEBI" id="CHEBI:59789"/>
        <dbReference type="ChEBI" id="CHEBI:74495"/>
        <dbReference type="ChEBI" id="CHEBI:82748"/>
        <dbReference type="EC" id="2.1.1.207"/>
    </reaction>
</comment>
<evidence type="ECO:0000256" key="7">
    <source>
        <dbReference type="PIRSR" id="PIRSR029256-1"/>
    </source>
</evidence>
<dbReference type="AlphaFoldDB" id="E6Z0D3"/>
<comment type="similarity">
    <text evidence="6">Belongs to the class IV-like SAM-binding methyltransferase superfamily. RNA methyltransferase TrmH family. TrmL subfamily.</text>
</comment>
<name>E6Z0D3_BARSR</name>
<dbReference type="GO" id="GO:0002130">
    <property type="term" value="P:wobble position ribose methylation"/>
    <property type="evidence" value="ECO:0007669"/>
    <property type="project" value="TreeGrafter"/>
</dbReference>
<accession>E6Z0D3</accession>
<sequence>MEQRMPLHIALFQPDIAGNTGTILRLSACLGVHVHIIEPAGFNLSDRNLKRAGMDYLEHALLERHIDWQHFIETMRHFNRRLLLLSTKAKTCYTDIRYQKNDVLLFGRESAGVPNYVYEAVDHTLTIPMQPHARSLNLAMSVAITTGEALRQIGYNEIENVS</sequence>
<evidence type="ECO:0000259" key="8">
    <source>
        <dbReference type="Pfam" id="PF00588"/>
    </source>
</evidence>
<proteinExistence type="inferred from homology"/>
<evidence type="ECO:0000313" key="9">
    <source>
        <dbReference type="EMBL" id="CBI82571.1"/>
    </source>
</evidence>
<dbReference type="InterPro" id="IPR029028">
    <property type="entry name" value="Alpha/beta_knot_MTases"/>
</dbReference>
<dbReference type="HAMAP" id="MF_01885">
    <property type="entry name" value="tRNA_methyltr_TrmL"/>
    <property type="match status" value="1"/>
</dbReference>
<dbReference type="GO" id="GO:0141102">
    <property type="term" value="F:tRNA (5-carboxymethylaminomethyluridine(34)-2'-O)-methyltransferase activity"/>
    <property type="evidence" value="ECO:0007669"/>
    <property type="project" value="RHEA"/>
</dbReference>
<dbReference type="InterPro" id="IPR029026">
    <property type="entry name" value="tRNA_m1G_MTases_N"/>
</dbReference>
<protein>
    <recommendedName>
        <fullName evidence="6">tRNA (cytidine(34)-2'-O)-methyltransferase</fullName>
        <ecNumber evidence="6">2.1.1.207</ecNumber>
    </recommendedName>
    <alternativeName>
        <fullName evidence="6">tRNA (cytidine/uridine-2'-O-)-methyltransferase TrmL</fullName>
    </alternativeName>
</protein>
<keyword evidence="4 6" id="KW-0949">S-adenosyl-L-methionine</keyword>
<feature type="binding site" evidence="6 7">
    <location>
        <position position="135"/>
    </location>
    <ligand>
        <name>S-adenosyl-L-methionine</name>
        <dbReference type="ChEBI" id="CHEBI:59789"/>
    </ligand>
</feature>
<dbReference type="Gene3D" id="3.40.1280.10">
    <property type="match status" value="1"/>
</dbReference>
<reference evidence="9" key="1">
    <citation type="journal article" date="2011" name="PLoS Genet.">
        <title>Parallel evolution of a type IV secretion system in radiating lineages of the host-restricted bacterial pathogen Bartonella.</title>
        <authorList>
            <person name="Engel P."/>
            <person name="Salzburger W."/>
            <person name="Liesch M."/>
            <person name="Chang C.C."/>
            <person name="Maruyama S."/>
            <person name="Lanz C."/>
            <person name="Calteau A."/>
            <person name="Lajus A."/>
            <person name="Medigue C."/>
            <person name="Schuster S.C."/>
            <person name="Dehio C."/>
        </authorList>
    </citation>
    <scope>NUCLEOTIDE SEQUENCE</scope>
    <source>
        <strain evidence="9">R1</strain>
    </source>
</reference>
<dbReference type="GO" id="GO:0005737">
    <property type="term" value="C:cytoplasm"/>
    <property type="evidence" value="ECO:0007669"/>
    <property type="project" value="UniProtKB-SubCell"/>
</dbReference>
<dbReference type="PANTHER" id="PTHR42971:SF1">
    <property type="entry name" value="TRNA (CYTIDINE(34)-2'-O)-METHYLTRANSFERASE"/>
    <property type="match status" value="1"/>
</dbReference>
<dbReference type="Pfam" id="PF00588">
    <property type="entry name" value="SpoU_methylase"/>
    <property type="match status" value="1"/>
</dbReference>
<feature type="binding site" evidence="6 7">
    <location>
        <position position="127"/>
    </location>
    <ligand>
        <name>S-adenosyl-L-methionine</name>
        <dbReference type="ChEBI" id="CHEBI:59789"/>
    </ligand>
</feature>
<feature type="binding site" evidence="6 7">
    <location>
        <position position="85"/>
    </location>
    <ligand>
        <name>S-adenosyl-L-methionine</name>
        <dbReference type="ChEBI" id="CHEBI:59789"/>
    </ligand>
</feature>
<dbReference type="SUPFAM" id="SSF75217">
    <property type="entry name" value="alpha/beta knot"/>
    <property type="match status" value="1"/>
</dbReference>
<dbReference type="InterPro" id="IPR016914">
    <property type="entry name" value="TrmL"/>
</dbReference>
<keyword evidence="5 6" id="KW-0819">tRNA processing</keyword>
<dbReference type="GO" id="GO:0003723">
    <property type="term" value="F:RNA binding"/>
    <property type="evidence" value="ECO:0007669"/>
    <property type="project" value="InterPro"/>
</dbReference>
<keyword evidence="2 6" id="KW-0489">Methyltransferase</keyword>
<evidence type="ECO:0000256" key="4">
    <source>
        <dbReference type="ARBA" id="ARBA00022691"/>
    </source>
</evidence>
<dbReference type="EC" id="2.1.1.207" evidence="6"/>
<evidence type="ECO:0000256" key="5">
    <source>
        <dbReference type="ARBA" id="ARBA00022694"/>
    </source>
</evidence>
<comment type="subunit">
    <text evidence="6">Homodimer.</text>
</comment>
<keyword evidence="3 6" id="KW-0808">Transferase</keyword>